<dbReference type="InterPro" id="IPR038670">
    <property type="entry name" value="HslJ-like_sf"/>
</dbReference>
<accession>F5YGG5</accession>
<reference evidence="4" key="1">
    <citation type="submission" date="2009-12" db="EMBL/GenBank/DDBJ databases">
        <title>Complete sequence of Treponema azotonutricium strain ZAS-9.</title>
        <authorList>
            <person name="Tetu S.G."/>
            <person name="Matson E."/>
            <person name="Ren Q."/>
            <person name="Seshadri R."/>
            <person name="Elbourne L."/>
            <person name="Hassan K.A."/>
            <person name="Durkin A."/>
            <person name="Radune D."/>
            <person name="Mohamoud Y."/>
            <person name="Shay R."/>
            <person name="Jin S."/>
            <person name="Zhang X."/>
            <person name="Lucey K."/>
            <person name="Ballor N.R."/>
            <person name="Ottesen E."/>
            <person name="Rosenthal R."/>
            <person name="Allen A."/>
            <person name="Leadbetter J.R."/>
            <person name="Paulsen I.T."/>
        </authorList>
    </citation>
    <scope>NUCLEOTIDE SEQUENCE [LARGE SCALE GENOMIC DNA]</scope>
    <source>
        <strain evidence="4">ATCC BAA-888 / DSM 13862 / ZAS-9</strain>
    </source>
</reference>
<feature type="signal peptide" evidence="1">
    <location>
        <begin position="1"/>
        <end position="34"/>
    </location>
</feature>
<dbReference type="AlphaFoldDB" id="F5YGG5"/>
<feature type="chain" id="PRO_5003335975" evidence="1">
    <location>
        <begin position="35"/>
        <end position="167"/>
    </location>
</feature>
<organism evidence="3 4">
    <name type="scientific">Leadbettera azotonutricia (strain ATCC BAA-888 / DSM 13862 / ZAS-9)</name>
    <name type="common">Treponema azotonutricium</name>
    <dbReference type="NCBI Taxonomy" id="545695"/>
    <lineage>
        <taxon>Bacteria</taxon>
        <taxon>Pseudomonadati</taxon>
        <taxon>Spirochaetota</taxon>
        <taxon>Spirochaetia</taxon>
        <taxon>Spirochaetales</taxon>
        <taxon>Breznakiellaceae</taxon>
        <taxon>Leadbettera</taxon>
    </lineage>
</organism>
<sequence length="167" mass="18043">MQSRIKETGIRMAGLLALLAAAMLAASCAGGAKAKDSGAVFSDVQGREWTLAEVKGPSATIRLDRQQLEASGFKGTYTLTFEEGRLSGMGAPNRYFGPYTPGEGRSLVVGNIAATLMMGISEPQDLPEHDYFSYLNRAARWDIREGRLELYSSDNTGAERVLVFTAQ</sequence>
<dbReference type="Proteomes" id="UP000009222">
    <property type="component" value="Chromosome"/>
</dbReference>
<protein>
    <submittedName>
        <fullName evidence="3">META domain protein</fullName>
    </submittedName>
</protein>
<evidence type="ECO:0000313" key="3">
    <source>
        <dbReference type="EMBL" id="AEF80273.1"/>
    </source>
</evidence>
<dbReference type="PROSITE" id="PS51257">
    <property type="entry name" value="PROKAR_LIPOPROTEIN"/>
    <property type="match status" value="1"/>
</dbReference>
<dbReference type="Pfam" id="PF03724">
    <property type="entry name" value="META"/>
    <property type="match status" value="1"/>
</dbReference>
<evidence type="ECO:0000313" key="4">
    <source>
        <dbReference type="Proteomes" id="UP000009222"/>
    </source>
</evidence>
<dbReference type="InParanoid" id="F5YGG5"/>
<proteinExistence type="predicted"/>
<reference evidence="3 4" key="2">
    <citation type="journal article" date="2011" name="ISME J.">
        <title>RNA-seq reveals cooperative metabolic interactions between two termite-gut spirochete species in co-culture.</title>
        <authorList>
            <person name="Rosenthal A.Z."/>
            <person name="Matson E.G."/>
            <person name="Eldar A."/>
            <person name="Leadbetter J.R."/>
        </authorList>
    </citation>
    <scope>NUCLEOTIDE SEQUENCE [LARGE SCALE GENOMIC DNA]</scope>
    <source>
        <strain evidence="4">ATCC BAA-888 / DSM 13862 / ZAS-9</strain>
    </source>
</reference>
<feature type="domain" description="DUF306" evidence="2">
    <location>
        <begin position="43"/>
        <end position="156"/>
    </location>
</feature>
<dbReference type="KEGG" id="taz:TREAZ_2352"/>
<dbReference type="InterPro" id="IPR005184">
    <property type="entry name" value="DUF306_Meta_HslJ"/>
</dbReference>
<name>F5YGG5_LEAAZ</name>
<dbReference type="OrthoDB" id="360907at2"/>
<evidence type="ECO:0000256" key="1">
    <source>
        <dbReference type="SAM" id="SignalP"/>
    </source>
</evidence>
<evidence type="ECO:0000259" key="2">
    <source>
        <dbReference type="Pfam" id="PF03724"/>
    </source>
</evidence>
<gene>
    <name evidence="3" type="ordered locus">TREAZ_2352</name>
</gene>
<dbReference type="Gene3D" id="2.40.128.270">
    <property type="match status" value="1"/>
</dbReference>
<dbReference type="RefSeq" id="WP_015713160.1">
    <property type="nucleotide sequence ID" value="NC_015577.1"/>
</dbReference>
<dbReference type="eggNOG" id="COG3187">
    <property type="taxonomic scope" value="Bacteria"/>
</dbReference>
<dbReference type="HOGENOM" id="CLU_1618276_0_0_12"/>
<keyword evidence="4" id="KW-1185">Reference proteome</keyword>
<dbReference type="EMBL" id="CP001841">
    <property type="protein sequence ID" value="AEF80273.1"/>
    <property type="molecule type" value="Genomic_DNA"/>
</dbReference>
<dbReference type="STRING" id="545695.TREAZ_2352"/>
<keyword evidence="1" id="KW-0732">Signal</keyword>